<gene>
    <name evidence="1" type="ORF">ERS852406_00954</name>
</gene>
<dbReference type="AlphaFoldDB" id="A0A174AZW9"/>
<protein>
    <submittedName>
        <fullName evidence="1">Uncharacterized protein</fullName>
    </submittedName>
</protein>
<proteinExistence type="predicted"/>
<sequence length="33" mass="3940">MDYKKLVKELLDKLSSRQLENVYYFICGMLGLK</sequence>
<dbReference type="Proteomes" id="UP000095706">
    <property type="component" value="Unassembled WGS sequence"/>
</dbReference>
<evidence type="ECO:0000313" key="1">
    <source>
        <dbReference type="EMBL" id="CUN93693.1"/>
    </source>
</evidence>
<organism evidence="1 2">
    <name type="scientific">Fusicatenibacter saccharivorans</name>
    <dbReference type="NCBI Taxonomy" id="1150298"/>
    <lineage>
        <taxon>Bacteria</taxon>
        <taxon>Bacillati</taxon>
        <taxon>Bacillota</taxon>
        <taxon>Clostridia</taxon>
        <taxon>Lachnospirales</taxon>
        <taxon>Lachnospiraceae</taxon>
        <taxon>Fusicatenibacter</taxon>
    </lineage>
</organism>
<evidence type="ECO:0000313" key="2">
    <source>
        <dbReference type="Proteomes" id="UP000095706"/>
    </source>
</evidence>
<dbReference type="EMBL" id="CYYV01000004">
    <property type="protein sequence ID" value="CUN93693.1"/>
    <property type="molecule type" value="Genomic_DNA"/>
</dbReference>
<accession>A0A174AZW9</accession>
<reference evidence="1 2" key="1">
    <citation type="submission" date="2015-09" db="EMBL/GenBank/DDBJ databases">
        <authorList>
            <consortium name="Pathogen Informatics"/>
        </authorList>
    </citation>
    <scope>NUCLEOTIDE SEQUENCE [LARGE SCALE GENOMIC DNA]</scope>
    <source>
        <strain evidence="1 2">2789STDY5608849</strain>
    </source>
</reference>
<name>A0A174AZW9_9FIRM</name>